<reference evidence="2" key="1">
    <citation type="journal article" date="2020" name="Phytopathology">
        <title>Genome sequence of the chestnut blight fungus Cryphonectria parasitica EP155: A fundamental resource for an archetypical invasive plant pathogen.</title>
        <authorList>
            <person name="Crouch J.A."/>
            <person name="Dawe A."/>
            <person name="Aerts A."/>
            <person name="Barry K."/>
            <person name="Churchill A.C.L."/>
            <person name="Grimwood J."/>
            <person name="Hillman B."/>
            <person name="Milgroom M.G."/>
            <person name="Pangilinan J."/>
            <person name="Smith M."/>
            <person name="Salamov A."/>
            <person name="Schmutz J."/>
            <person name="Yadav J."/>
            <person name="Grigoriev I.V."/>
            <person name="Nuss D."/>
        </authorList>
    </citation>
    <scope>NUCLEOTIDE SEQUENCE</scope>
    <source>
        <strain evidence="2">EP155</strain>
    </source>
</reference>
<feature type="compositionally biased region" description="Low complexity" evidence="1">
    <location>
        <begin position="158"/>
        <end position="168"/>
    </location>
</feature>
<feature type="compositionally biased region" description="Basic residues" evidence="1">
    <location>
        <begin position="49"/>
        <end position="60"/>
    </location>
</feature>
<feature type="region of interest" description="Disordered" evidence="1">
    <location>
        <begin position="18"/>
        <end position="172"/>
    </location>
</feature>
<dbReference type="OrthoDB" id="5221804at2759"/>
<accession>A0A9P5CPC6</accession>
<feature type="compositionally biased region" description="Low complexity" evidence="1">
    <location>
        <begin position="36"/>
        <end position="45"/>
    </location>
</feature>
<dbReference type="Proteomes" id="UP000803844">
    <property type="component" value="Unassembled WGS sequence"/>
</dbReference>
<dbReference type="AlphaFoldDB" id="A0A9P5CPC6"/>
<proteinExistence type="predicted"/>
<keyword evidence="3" id="KW-1185">Reference proteome</keyword>
<dbReference type="EMBL" id="MU032347">
    <property type="protein sequence ID" value="KAF3766023.1"/>
    <property type="molecule type" value="Genomic_DNA"/>
</dbReference>
<name>A0A9P5CPC6_CRYP1</name>
<evidence type="ECO:0000313" key="3">
    <source>
        <dbReference type="Proteomes" id="UP000803844"/>
    </source>
</evidence>
<dbReference type="RefSeq" id="XP_040776984.1">
    <property type="nucleotide sequence ID" value="XM_040925165.1"/>
</dbReference>
<organism evidence="2 3">
    <name type="scientific">Cryphonectria parasitica (strain ATCC 38755 / EP155)</name>
    <dbReference type="NCBI Taxonomy" id="660469"/>
    <lineage>
        <taxon>Eukaryota</taxon>
        <taxon>Fungi</taxon>
        <taxon>Dikarya</taxon>
        <taxon>Ascomycota</taxon>
        <taxon>Pezizomycotina</taxon>
        <taxon>Sordariomycetes</taxon>
        <taxon>Sordariomycetidae</taxon>
        <taxon>Diaporthales</taxon>
        <taxon>Cryphonectriaceae</taxon>
        <taxon>Cryphonectria-Endothia species complex</taxon>
        <taxon>Cryphonectria</taxon>
    </lineage>
</organism>
<feature type="compositionally biased region" description="Low complexity" evidence="1">
    <location>
        <begin position="91"/>
        <end position="110"/>
    </location>
</feature>
<protein>
    <submittedName>
        <fullName evidence="2">Uncharacterized protein</fullName>
    </submittedName>
</protein>
<comment type="caution">
    <text evidence="2">The sequence shown here is derived from an EMBL/GenBank/DDBJ whole genome shotgun (WGS) entry which is preliminary data.</text>
</comment>
<evidence type="ECO:0000313" key="2">
    <source>
        <dbReference type="EMBL" id="KAF3766023.1"/>
    </source>
</evidence>
<sequence length="230" mass="23994">MASRHSSRLARIFPCFHNDAGEHLSSPSNDHDHPSASKVPSSAPEAKSKSKPTRPARHMSTKQQAEAYIPTWQRLDVPDKSAATGRRKAASVSNGSSFDFSTSTSTSTESLESRRRHKRSQSEEGRNSNMLYFGDGTSPPPARRMFNSAAGSGGGGMASSSSTQMSSSLPARGGNGILTGRDASGYTATGMTSSNIMSGTYASLTYGGSLQANYAQNQSFGAGTGLGGLG</sequence>
<dbReference type="GeneID" id="63842294"/>
<gene>
    <name evidence="2" type="ORF">M406DRAFT_68404</name>
</gene>
<evidence type="ECO:0000256" key="1">
    <source>
        <dbReference type="SAM" id="MobiDB-lite"/>
    </source>
</evidence>